<dbReference type="EMBL" id="PJQM01004456">
    <property type="protein sequence ID" value="RCH84396.1"/>
    <property type="molecule type" value="Genomic_DNA"/>
</dbReference>
<dbReference type="Proteomes" id="UP000253551">
    <property type="component" value="Unassembled WGS sequence"/>
</dbReference>
<accession>A0A367J3A8</accession>
<sequence length="501" mass="56232">KVLDLFKAVLDRYKPISYDCVDIIQTFKKFGSLYSSTDKKLQCTMNSMVERCQSVIRSDVARTLVVKERVEQSRTLYCDHITEAVLKDKTNAVTNSSSLSNTATSAAAKRTISLNSAQQSNKRPRRLNASYLKALSSDGKLQCLAEHYGKNNTLDLTSPGAIPVHFAKAMTHLSSDLQLPLSLTYTTEERAILTKTIRAKSLNDIQGIVKDIRLVPRVGLQSYIYIALSKLLLLYQCDLLKEETHKEGWYQGHLYADVFNAVFLFDPCYVTKRTECHATTIKYLRKIKQIPNDEKGVKVDLILFNSQLGDIFSCEDKPAVAKEADVQADIKKGKDLREKRLIYIKSILPHESLISSIEVTSAQFYGLSLTIYGSRMTNQGAIIHYQKAVANLPTAFSPPEIAHFLLTVMSLQRAIGLDLKKLTAMYQVNLEDSISFLSSNNDGMFYRDDSPNSDDTSDTSTSSDIMEMERVRRILKLTTDKVNAIGLDDDLLRALSAVLLF</sequence>
<evidence type="ECO:0000313" key="2">
    <source>
        <dbReference type="Proteomes" id="UP000253551"/>
    </source>
</evidence>
<feature type="non-terminal residue" evidence="1">
    <location>
        <position position="1"/>
    </location>
</feature>
<name>A0A367J3A8_RHIST</name>
<gene>
    <name evidence="1" type="ORF">CU098_001557</name>
</gene>
<keyword evidence="2" id="KW-1185">Reference proteome</keyword>
<dbReference type="AlphaFoldDB" id="A0A367J3A8"/>
<dbReference type="OrthoDB" id="2282345at2759"/>
<organism evidence="1 2">
    <name type="scientific">Rhizopus stolonifer</name>
    <name type="common">Rhizopus nigricans</name>
    <dbReference type="NCBI Taxonomy" id="4846"/>
    <lineage>
        <taxon>Eukaryota</taxon>
        <taxon>Fungi</taxon>
        <taxon>Fungi incertae sedis</taxon>
        <taxon>Mucoromycota</taxon>
        <taxon>Mucoromycotina</taxon>
        <taxon>Mucoromycetes</taxon>
        <taxon>Mucorales</taxon>
        <taxon>Mucorineae</taxon>
        <taxon>Rhizopodaceae</taxon>
        <taxon>Rhizopus</taxon>
    </lineage>
</organism>
<reference evidence="1 2" key="1">
    <citation type="journal article" date="2018" name="G3 (Bethesda)">
        <title>Phylogenetic and Phylogenomic Definition of Rhizopus Species.</title>
        <authorList>
            <person name="Gryganskyi A.P."/>
            <person name="Golan J."/>
            <person name="Dolatabadi S."/>
            <person name="Mondo S."/>
            <person name="Robb S."/>
            <person name="Idnurm A."/>
            <person name="Muszewska A."/>
            <person name="Steczkiewicz K."/>
            <person name="Masonjones S."/>
            <person name="Liao H.L."/>
            <person name="Gajdeczka M.T."/>
            <person name="Anike F."/>
            <person name="Vuek A."/>
            <person name="Anishchenko I.M."/>
            <person name="Voigt K."/>
            <person name="de Hoog G.S."/>
            <person name="Smith M.E."/>
            <person name="Heitman J."/>
            <person name="Vilgalys R."/>
            <person name="Stajich J.E."/>
        </authorList>
    </citation>
    <scope>NUCLEOTIDE SEQUENCE [LARGE SCALE GENOMIC DNA]</scope>
    <source>
        <strain evidence="1 2">LSU 92-RS-03</strain>
    </source>
</reference>
<comment type="caution">
    <text evidence="1">The sequence shown here is derived from an EMBL/GenBank/DDBJ whole genome shotgun (WGS) entry which is preliminary data.</text>
</comment>
<evidence type="ECO:0000313" key="1">
    <source>
        <dbReference type="EMBL" id="RCH84396.1"/>
    </source>
</evidence>
<protein>
    <submittedName>
        <fullName evidence="1">Uncharacterized protein</fullName>
    </submittedName>
</protein>
<proteinExistence type="predicted"/>
<feature type="non-terminal residue" evidence="1">
    <location>
        <position position="501"/>
    </location>
</feature>